<proteinExistence type="predicted"/>
<dbReference type="InterPro" id="IPR036936">
    <property type="entry name" value="CRIB_dom_sf"/>
</dbReference>
<feature type="domain" description="CRIB" evidence="3">
    <location>
        <begin position="134"/>
        <end position="147"/>
    </location>
</feature>
<dbReference type="EnsemblPlants" id="QL01p012113:mrna">
    <property type="protein sequence ID" value="QL01p012113:mrna"/>
    <property type="gene ID" value="QL01p012113"/>
</dbReference>
<dbReference type="SMART" id="SM00285">
    <property type="entry name" value="PBD"/>
    <property type="match status" value="1"/>
</dbReference>
<evidence type="ECO:0000259" key="4">
    <source>
        <dbReference type="PROSITE" id="PS50238"/>
    </source>
</evidence>
<dbReference type="Proteomes" id="UP000594261">
    <property type="component" value="Chromosome 1"/>
</dbReference>
<feature type="domain" description="Rho-GAP" evidence="4">
    <location>
        <begin position="179"/>
        <end position="360"/>
    </location>
</feature>
<dbReference type="CDD" id="cd00159">
    <property type="entry name" value="RhoGAP"/>
    <property type="match status" value="1"/>
</dbReference>
<protein>
    <submittedName>
        <fullName evidence="5">Uncharacterized protein</fullName>
    </submittedName>
</protein>
<dbReference type="Pfam" id="PF00786">
    <property type="entry name" value="PBD"/>
    <property type="match status" value="1"/>
</dbReference>
<dbReference type="Gene3D" id="3.90.810.10">
    <property type="entry name" value="CRIB domain"/>
    <property type="match status" value="1"/>
</dbReference>
<dbReference type="EMBL" id="LRBV02000001">
    <property type="status" value="NOT_ANNOTATED_CDS"/>
    <property type="molecule type" value="Genomic_DNA"/>
</dbReference>
<accession>A0A7N2KLY4</accession>
<dbReference type="OMA" id="NYSLCEC"/>
<dbReference type="SUPFAM" id="SSF48350">
    <property type="entry name" value="GTPase activation domain, GAP"/>
    <property type="match status" value="1"/>
</dbReference>
<keyword evidence="1" id="KW-0343">GTPase activation</keyword>
<dbReference type="Gene3D" id="1.10.555.10">
    <property type="entry name" value="Rho GTPase activation protein"/>
    <property type="match status" value="1"/>
</dbReference>
<dbReference type="InterPro" id="IPR008936">
    <property type="entry name" value="Rho_GTPase_activation_prot"/>
</dbReference>
<dbReference type="FunFam" id="1.10.555.10:FF:000046">
    <property type="entry name" value="Rho GTPase-activating protein 5"/>
    <property type="match status" value="1"/>
</dbReference>
<dbReference type="SMART" id="SM00324">
    <property type="entry name" value="RhoGAP"/>
    <property type="match status" value="1"/>
</dbReference>
<name>A0A7N2KLY4_QUELO</name>
<dbReference type="GO" id="GO:0007165">
    <property type="term" value="P:signal transduction"/>
    <property type="evidence" value="ECO:0007669"/>
    <property type="project" value="InterPro"/>
</dbReference>
<dbReference type="InterPro" id="IPR044785">
    <property type="entry name" value="RopGAP1-5"/>
</dbReference>
<dbReference type="FunCoup" id="A0A7N2KLY4">
    <property type="interactions" value="458"/>
</dbReference>
<evidence type="ECO:0000313" key="6">
    <source>
        <dbReference type="Proteomes" id="UP000594261"/>
    </source>
</evidence>
<evidence type="ECO:0000313" key="5">
    <source>
        <dbReference type="EnsemblPlants" id="QL01p012113:mrna"/>
    </source>
</evidence>
<dbReference type="GO" id="GO:0005096">
    <property type="term" value="F:GTPase activator activity"/>
    <property type="evidence" value="ECO:0007669"/>
    <property type="project" value="UniProtKB-KW"/>
</dbReference>
<organism evidence="5 6">
    <name type="scientific">Quercus lobata</name>
    <name type="common">Valley oak</name>
    <dbReference type="NCBI Taxonomy" id="97700"/>
    <lineage>
        <taxon>Eukaryota</taxon>
        <taxon>Viridiplantae</taxon>
        <taxon>Streptophyta</taxon>
        <taxon>Embryophyta</taxon>
        <taxon>Tracheophyta</taxon>
        <taxon>Spermatophyta</taxon>
        <taxon>Magnoliopsida</taxon>
        <taxon>eudicotyledons</taxon>
        <taxon>Gunneridae</taxon>
        <taxon>Pentapetalae</taxon>
        <taxon>rosids</taxon>
        <taxon>fabids</taxon>
        <taxon>Fagales</taxon>
        <taxon>Fagaceae</taxon>
        <taxon>Quercus</taxon>
    </lineage>
</organism>
<feature type="compositionally biased region" description="Low complexity" evidence="2">
    <location>
        <begin position="10"/>
        <end position="39"/>
    </location>
</feature>
<dbReference type="InterPro" id="IPR000095">
    <property type="entry name" value="CRIB_dom"/>
</dbReference>
<feature type="compositionally biased region" description="Low complexity" evidence="2">
    <location>
        <begin position="48"/>
        <end position="57"/>
    </location>
</feature>
<feature type="region of interest" description="Disordered" evidence="2">
    <location>
        <begin position="1"/>
        <end position="57"/>
    </location>
</feature>
<dbReference type="AlphaFoldDB" id="A0A7N2KLY4"/>
<dbReference type="PROSITE" id="PS50238">
    <property type="entry name" value="RHOGAP"/>
    <property type="match status" value="1"/>
</dbReference>
<reference evidence="5 6" key="1">
    <citation type="journal article" date="2016" name="G3 (Bethesda)">
        <title>First Draft Assembly and Annotation of the Genome of a California Endemic Oak Quercus lobata Nee (Fagaceae).</title>
        <authorList>
            <person name="Sork V.L."/>
            <person name="Fitz-Gibbon S.T."/>
            <person name="Puiu D."/>
            <person name="Crepeau M."/>
            <person name="Gugger P.F."/>
            <person name="Sherman R."/>
            <person name="Stevens K."/>
            <person name="Langley C.H."/>
            <person name="Pellegrini M."/>
            <person name="Salzberg S.L."/>
        </authorList>
    </citation>
    <scope>NUCLEOTIDE SEQUENCE [LARGE SCALE GENOMIC DNA]</scope>
    <source>
        <strain evidence="5 6">cv. SW786</strain>
    </source>
</reference>
<dbReference type="PROSITE" id="PS50108">
    <property type="entry name" value="CRIB"/>
    <property type="match status" value="1"/>
</dbReference>
<dbReference type="PANTHER" id="PTHR23177">
    <property type="entry name" value="MKIAA1688 PROTEIN"/>
    <property type="match status" value="1"/>
</dbReference>
<evidence type="ECO:0000256" key="2">
    <source>
        <dbReference type="SAM" id="MobiDB-lite"/>
    </source>
</evidence>
<evidence type="ECO:0000259" key="3">
    <source>
        <dbReference type="PROSITE" id="PS50108"/>
    </source>
</evidence>
<dbReference type="Pfam" id="PF00620">
    <property type="entry name" value="RhoGAP"/>
    <property type="match status" value="1"/>
</dbReference>
<feature type="region of interest" description="Disordered" evidence="2">
    <location>
        <begin position="415"/>
        <end position="439"/>
    </location>
</feature>
<dbReference type="Gramene" id="QL01p012113:mrna">
    <property type="protein sequence ID" value="QL01p012113:mrna"/>
    <property type="gene ID" value="QL01p012113"/>
</dbReference>
<keyword evidence="6" id="KW-1185">Reference proteome</keyword>
<dbReference type="InterPro" id="IPR000198">
    <property type="entry name" value="RhoGAP_dom"/>
</dbReference>
<evidence type="ECO:0000256" key="1">
    <source>
        <dbReference type="ARBA" id="ARBA00022468"/>
    </source>
</evidence>
<dbReference type="PANTHER" id="PTHR23177:SF64">
    <property type="entry name" value="RHO GTPASE-ACTIVATING PROTEIN 1"/>
    <property type="match status" value="1"/>
</dbReference>
<feature type="region of interest" description="Disordered" evidence="2">
    <location>
        <begin position="471"/>
        <end position="491"/>
    </location>
</feature>
<dbReference type="InParanoid" id="A0A7N2KLY4"/>
<feature type="compositionally biased region" description="Polar residues" evidence="2">
    <location>
        <begin position="471"/>
        <end position="486"/>
    </location>
</feature>
<dbReference type="CDD" id="cd00132">
    <property type="entry name" value="CRIB"/>
    <property type="match status" value="1"/>
</dbReference>
<reference evidence="5" key="2">
    <citation type="submission" date="2021-01" db="UniProtKB">
        <authorList>
            <consortium name="EnsemblPlants"/>
        </authorList>
    </citation>
    <scope>IDENTIFICATION</scope>
</reference>
<sequence>MTEVLNPNHSPTHFSSSSSSSPTRVSSSSSSSSFSPLSFAKQPQNEDNNNNNNNNINNNNNYSLCECESFSSHVAEDGDSIVSVFEEEEEEEEEEECESQTRDQLSLLALLVALFRKSLIACKSDRRELCAMEIGWPTNVRHVAHVTFDRFNGFLGLPVEFEPEVPRRPPSASTTVFGVSTESMQLSYDSRGNSVPTILLLMQKHLYALGGLQAEGVFRIAADNSQEEYVRDQLNTGVVPEGIDVHCLAGLIKAWFRELPTGVLDPLSPEQVMQCQTEEDYVELVRRLPPTEGALLDWAINLMTDVVQQEHLNKMDARNIAMVFAPNMTQMADPLTALMYAVQVMNFLKTLILKTLRERKDSAVKLYSASCLEPSDENGHQSPSQTCLEDTALENEEPEQAFVAEEPVPEIFFDTNENNDLASGEAGSPLTSSEKLNSDEHGSCGTLIGVDTYISKIEASEVDGEISGIQGTTEKSRTGQSSNSNFKWGPTKKCVQQPLVPETGPVDKTKGISNLSRIDSRIERIEAWR</sequence>